<evidence type="ECO:0000313" key="2">
    <source>
        <dbReference type="Proteomes" id="UP000234323"/>
    </source>
</evidence>
<gene>
    <name evidence="1" type="ORF">RhiirA4_491008</name>
</gene>
<protein>
    <submittedName>
        <fullName evidence="1">Uncharacterized protein</fullName>
    </submittedName>
</protein>
<dbReference type="EMBL" id="LLXI01009017">
    <property type="protein sequence ID" value="PKY63110.1"/>
    <property type="molecule type" value="Genomic_DNA"/>
</dbReference>
<keyword evidence="2" id="KW-1185">Reference proteome</keyword>
<proteinExistence type="predicted"/>
<evidence type="ECO:0000313" key="1">
    <source>
        <dbReference type="EMBL" id="PKY63110.1"/>
    </source>
</evidence>
<dbReference type="VEuPathDB" id="FungiDB:RhiirFUN_011200"/>
<organism evidence="1 2">
    <name type="scientific">Rhizophagus irregularis</name>
    <dbReference type="NCBI Taxonomy" id="588596"/>
    <lineage>
        <taxon>Eukaryota</taxon>
        <taxon>Fungi</taxon>
        <taxon>Fungi incertae sedis</taxon>
        <taxon>Mucoromycota</taxon>
        <taxon>Glomeromycotina</taxon>
        <taxon>Glomeromycetes</taxon>
        <taxon>Glomerales</taxon>
        <taxon>Glomeraceae</taxon>
        <taxon>Rhizophagus</taxon>
    </lineage>
</organism>
<dbReference type="VEuPathDB" id="FungiDB:FUN_010042"/>
<dbReference type="Proteomes" id="UP000234323">
    <property type="component" value="Unassembled WGS sequence"/>
</dbReference>
<sequence length="108" mass="12620">IFVPDRLRPYIPSQPIYSPKGAIYYAPGSTGWFKHLKKKVKSAAKAAINQQEHLIKQIEQENKYKRKAAYHGTSVKKLNRRQAMANDLTTYQESYHQHMSSFLKRRGR</sequence>
<accession>A0A2I1HW40</accession>
<reference evidence="1 2" key="1">
    <citation type="submission" date="2015-10" db="EMBL/GenBank/DDBJ databases">
        <title>Genome analyses suggest a sexual origin of heterokaryosis in a supposedly ancient asexual fungus.</title>
        <authorList>
            <person name="Ropars J."/>
            <person name="Sedzielewska K."/>
            <person name="Noel J."/>
            <person name="Charron P."/>
            <person name="Farinelli L."/>
            <person name="Marton T."/>
            <person name="Kruger M."/>
            <person name="Pelin A."/>
            <person name="Brachmann A."/>
            <person name="Corradi N."/>
        </authorList>
    </citation>
    <scope>NUCLEOTIDE SEQUENCE [LARGE SCALE GENOMIC DNA]</scope>
    <source>
        <strain evidence="1 2">A4</strain>
    </source>
</reference>
<name>A0A2I1HW40_9GLOM</name>
<feature type="non-terminal residue" evidence="1">
    <location>
        <position position="1"/>
    </location>
</feature>
<comment type="caution">
    <text evidence="1">The sequence shown here is derived from an EMBL/GenBank/DDBJ whole genome shotgun (WGS) entry which is preliminary data.</text>
</comment>
<dbReference type="AlphaFoldDB" id="A0A2I1HW40"/>